<dbReference type="AlphaFoldDB" id="A0A0D8BMD8"/>
<organism evidence="1 2">
    <name type="scientific">Frankia torreyi</name>
    <dbReference type="NCBI Taxonomy" id="1856"/>
    <lineage>
        <taxon>Bacteria</taxon>
        <taxon>Bacillati</taxon>
        <taxon>Actinomycetota</taxon>
        <taxon>Actinomycetes</taxon>
        <taxon>Frankiales</taxon>
        <taxon>Frankiaceae</taxon>
        <taxon>Frankia</taxon>
    </lineage>
</organism>
<protein>
    <submittedName>
        <fullName evidence="1">Uncharacterized protein</fullName>
    </submittedName>
</protein>
<gene>
    <name evidence="1" type="ORF">FF36_00429</name>
</gene>
<reference evidence="2" key="1">
    <citation type="submission" date="2015-02" db="EMBL/GenBank/DDBJ databases">
        <title>Draft Genome of Frankia sp. CpI1-S.</title>
        <authorList>
            <person name="Oshone R.T."/>
            <person name="Ngom M."/>
            <person name="Ghodhbane-Gtari F."/>
            <person name="Gtari M."/>
            <person name="Morris K."/>
            <person name="Thomas K."/>
            <person name="Sen A."/>
            <person name="Tisa L.S."/>
        </authorList>
    </citation>
    <scope>NUCLEOTIDE SEQUENCE [LARGE SCALE GENOMIC DNA]</scope>
    <source>
        <strain evidence="2">CpI1-S</strain>
    </source>
</reference>
<keyword evidence="2" id="KW-1185">Reference proteome</keyword>
<accession>A0A0D8BMD8</accession>
<reference evidence="1 2" key="2">
    <citation type="journal article" date="2016" name="Genome Announc.">
        <title>Permanent Draft Genome Sequences for Two Variants of Frankia sp. Strain CpI1, the First Frankia Strain Isolated from Root Nodules of Comptonia peregrina.</title>
        <authorList>
            <person name="Oshone R."/>
            <person name="Hurst S.G.IV."/>
            <person name="Abebe-Akele F."/>
            <person name="Simpson S."/>
            <person name="Morris K."/>
            <person name="Thomas W.K."/>
            <person name="Tisa L.S."/>
        </authorList>
    </citation>
    <scope>NUCLEOTIDE SEQUENCE [LARGE SCALE GENOMIC DNA]</scope>
    <source>
        <strain evidence="2">CpI1-S</strain>
    </source>
</reference>
<comment type="caution">
    <text evidence="1">The sequence shown here is derived from an EMBL/GenBank/DDBJ whole genome shotgun (WGS) entry which is preliminary data.</text>
</comment>
<dbReference type="RefSeq" id="WP_044883186.1">
    <property type="nucleotide sequence ID" value="NZ_JYFN01000002.1"/>
</dbReference>
<sequence>MRALKAVADLDDTPAAGIAFAEAARSALAAVDPDGDIFTYITAVSSIFVDQRLAVPLAQDRDLDERAACARLAVAAWPAAAPQHLYALLSLGIALHARASARGSLSDNAEALAVVRASAVHGVHDADPARRAVPYDLLSLVLQTTMHADR</sequence>
<dbReference type="PATRIC" id="fig|1502723.3.peg.476"/>
<dbReference type="Proteomes" id="UP000032545">
    <property type="component" value="Unassembled WGS sequence"/>
</dbReference>
<dbReference type="EMBL" id="JYFN01000002">
    <property type="protein sequence ID" value="KJE25296.1"/>
    <property type="molecule type" value="Genomic_DNA"/>
</dbReference>
<name>A0A0D8BMD8_9ACTN</name>
<evidence type="ECO:0000313" key="1">
    <source>
        <dbReference type="EMBL" id="KJE25296.1"/>
    </source>
</evidence>
<evidence type="ECO:0000313" key="2">
    <source>
        <dbReference type="Proteomes" id="UP000032545"/>
    </source>
</evidence>
<proteinExistence type="predicted"/>